<keyword evidence="6 8" id="KW-0347">Helicase</keyword>
<dbReference type="EMBL" id="GHBP01001036">
    <property type="protein sequence ID" value="NDJ92572.1"/>
    <property type="molecule type" value="Transcribed_RNA"/>
</dbReference>
<comment type="catalytic activity">
    <reaction evidence="5 6">
        <text>ATP + H2O = ADP + phosphate + H(+)</text>
        <dbReference type="Rhea" id="RHEA:13065"/>
        <dbReference type="ChEBI" id="CHEBI:15377"/>
        <dbReference type="ChEBI" id="CHEBI:15378"/>
        <dbReference type="ChEBI" id="CHEBI:30616"/>
        <dbReference type="ChEBI" id="CHEBI:43474"/>
        <dbReference type="ChEBI" id="CHEBI:456216"/>
        <dbReference type="EC" id="3.6.4.13"/>
    </reaction>
</comment>
<keyword evidence="1 6" id="KW-0547">Nucleotide-binding</keyword>
<dbReference type="SUPFAM" id="SSF52540">
    <property type="entry name" value="P-loop containing nucleoside triphosphate hydrolases"/>
    <property type="match status" value="1"/>
</dbReference>
<evidence type="ECO:0000313" key="8">
    <source>
        <dbReference type="EMBL" id="NDJ92572.1"/>
    </source>
</evidence>
<dbReference type="Pfam" id="PF00270">
    <property type="entry name" value="DEAD"/>
    <property type="match status" value="1"/>
</dbReference>
<dbReference type="EC" id="3.6.4.13" evidence="6"/>
<dbReference type="InterPro" id="IPR011545">
    <property type="entry name" value="DEAD/DEAH_box_helicase_dom"/>
</dbReference>
<evidence type="ECO:0000259" key="7">
    <source>
        <dbReference type="PROSITE" id="PS51192"/>
    </source>
</evidence>
<evidence type="ECO:0000256" key="5">
    <source>
        <dbReference type="ARBA" id="ARBA00047984"/>
    </source>
</evidence>
<organism evidence="8">
    <name type="scientific">Henneguya salminicola</name>
    <name type="common">Myxosporean</name>
    <dbReference type="NCBI Taxonomy" id="69463"/>
    <lineage>
        <taxon>Eukaryota</taxon>
        <taxon>Metazoa</taxon>
        <taxon>Cnidaria</taxon>
        <taxon>Myxozoa</taxon>
        <taxon>Myxosporea</taxon>
        <taxon>Bivalvulida</taxon>
        <taxon>Platysporina</taxon>
        <taxon>Myxobolidae</taxon>
        <taxon>Henneguya</taxon>
    </lineage>
</organism>
<comment type="similarity">
    <text evidence="6">Belongs to the DEAD box helicase family.</text>
</comment>
<feature type="domain" description="Helicase ATP-binding" evidence="7">
    <location>
        <begin position="121"/>
        <end position="294"/>
    </location>
</feature>
<dbReference type="AlphaFoldDB" id="A0A6G3MEW0"/>
<reference evidence="8" key="1">
    <citation type="submission" date="2018-11" db="EMBL/GenBank/DDBJ databases">
        <title>Henneguya salminicola genome and transcriptome.</title>
        <authorList>
            <person name="Yahalomi D."/>
            <person name="Atkinson S.D."/>
            <person name="Neuhof M."/>
            <person name="Chang E.S."/>
            <person name="Philippe H."/>
            <person name="Cartwright P."/>
            <person name="Bartholomew J.L."/>
            <person name="Huchon D."/>
        </authorList>
    </citation>
    <scope>NUCLEOTIDE SEQUENCE</scope>
    <source>
        <strain evidence="8">Hz1</strain>
        <tissue evidence="8">Whole</tissue>
    </source>
</reference>
<dbReference type="GO" id="GO:0003723">
    <property type="term" value="F:RNA binding"/>
    <property type="evidence" value="ECO:0007669"/>
    <property type="project" value="UniProtKB-UniRule"/>
</dbReference>
<dbReference type="GO" id="GO:0016787">
    <property type="term" value="F:hydrolase activity"/>
    <property type="evidence" value="ECO:0007669"/>
    <property type="project" value="UniProtKB-KW"/>
</dbReference>
<proteinExistence type="inferred from homology"/>
<dbReference type="GO" id="GO:0030490">
    <property type="term" value="P:maturation of SSU-rRNA"/>
    <property type="evidence" value="ECO:0007669"/>
    <property type="project" value="InterPro"/>
</dbReference>
<accession>A0A6G3MEW0</accession>
<sequence>MSDFLSIFKKISFGAQFDFKKFKKDAELFKILKPVMQNDFLQDINCNLEPTKRKKNEEVEKITKKNKLDIRLEHGIHAFGNKIADPIKSFSNCLLPIPSYLKDSMKKMKYEIPTPVQMQAIALLLQNRHVLACAPTGSGKTFAYLFPILILLNQHKINKIFALIILPTKELATQIYNEISILTENSKVRVCRISKIAKNKIKNYNSYHILISTPQRIVELINSDAKKINLSTVEWLILDEGDLLFTDGKKGFKNQIAIIYNSCVHATKRCIFSATISEDVENWAELHLDDPVTVLIGSKNSPPESITQELMFVGQEAGKIHAIRNIIRAVNIILRFYRAWTRLF</sequence>
<name>A0A6G3MEW0_HENSL</name>
<keyword evidence="2 6" id="KW-0378">Hydrolase</keyword>
<evidence type="ECO:0000256" key="3">
    <source>
        <dbReference type="ARBA" id="ARBA00022840"/>
    </source>
</evidence>
<evidence type="ECO:0000256" key="1">
    <source>
        <dbReference type="ARBA" id="ARBA00022741"/>
    </source>
</evidence>
<comment type="function">
    <text evidence="6">RNA helicase.</text>
</comment>
<dbReference type="Gene3D" id="3.40.50.300">
    <property type="entry name" value="P-loop containing nucleotide triphosphate hydrolases"/>
    <property type="match status" value="1"/>
</dbReference>
<comment type="domain">
    <text evidence="6">The Q motif is unique to and characteristic of the DEAD box family of RNA helicases and controls ATP binding and hydrolysis.</text>
</comment>
<dbReference type="InterPro" id="IPR014001">
    <property type="entry name" value="Helicase_ATP-bd"/>
</dbReference>
<keyword evidence="4 6" id="KW-0694">RNA-binding</keyword>
<dbReference type="GO" id="GO:0003724">
    <property type="term" value="F:RNA helicase activity"/>
    <property type="evidence" value="ECO:0007669"/>
    <property type="project" value="UniProtKB-EC"/>
</dbReference>
<dbReference type="GO" id="GO:0005524">
    <property type="term" value="F:ATP binding"/>
    <property type="evidence" value="ECO:0007669"/>
    <property type="project" value="UniProtKB-UniRule"/>
</dbReference>
<evidence type="ECO:0000256" key="2">
    <source>
        <dbReference type="ARBA" id="ARBA00022801"/>
    </source>
</evidence>
<dbReference type="CDD" id="cd17957">
    <property type="entry name" value="DEADc_DDX52"/>
    <property type="match status" value="1"/>
</dbReference>
<dbReference type="SMART" id="SM00487">
    <property type="entry name" value="DEXDc"/>
    <property type="match status" value="1"/>
</dbReference>
<protein>
    <recommendedName>
        <fullName evidence="6">ATP-dependent RNA helicase</fullName>
        <ecNumber evidence="6">3.6.4.13</ecNumber>
    </recommendedName>
</protein>
<dbReference type="InterPro" id="IPR027417">
    <property type="entry name" value="P-loop_NTPase"/>
</dbReference>
<evidence type="ECO:0000256" key="6">
    <source>
        <dbReference type="RuleBase" id="RU365068"/>
    </source>
</evidence>
<dbReference type="PANTHER" id="PTHR24031">
    <property type="entry name" value="RNA HELICASE"/>
    <property type="match status" value="1"/>
</dbReference>
<dbReference type="PROSITE" id="PS51192">
    <property type="entry name" value="HELICASE_ATP_BIND_1"/>
    <property type="match status" value="1"/>
</dbReference>
<keyword evidence="3 6" id="KW-0067">ATP-binding</keyword>
<dbReference type="InterPro" id="IPR044764">
    <property type="entry name" value="DDX52/Rok1_DEADc"/>
</dbReference>
<evidence type="ECO:0000256" key="4">
    <source>
        <dbReference type="ARBA" id="ARBA00022884"/>
    </source>
</evidence>